<feature type="domain" description="EF-hand" evidence="14">
    <location>
        <begin position="705"/>
        <end position="740"/>
    </location>
</feature>
<keyword evidence="10 13" id="KW-0472">Membrane</keyword>
<keyword evidence="3" id="KW-0813">Transport</keyword>
<feature type="transmembrane region" description="Helical" evidence="13">
    <location>
        <begin position="192"/>
        <end position="210"/>
    </location>
</feature>
<evidence type="ECO:0000256" key="3">
    <source>
        <dbReference type="ARBA" id="ARBA00022448"/>
    </source>
</evidence>
<dbReference type="InterPro" id="IPR001734">
    <property type="entry name" value="Na/solute_symporter"/>
</dbReference>
<feature type="transmembrane region" description="Helical" evidence="13">
    <location>
        <begin position="164"/>
        <end position="186"/>
    </location>
</feature>
<feature type="transmembrane region" description="Helical" evidence="13">
    <location>
        <begin position="475"/>
        <end position="497"/>
    </location>
</feature>
<evidence type="ECO:0000256" key="6">
    <source>
        <dbReference type="ARBA" id="ARBA00022837"/>
    </source>
</evidence>
<evidence type="ECO:0000313" key="15">
    <source>
        <dbReference type="EMBL" id="CAD7395782.1"/>
    </source>
</evidence>
<evidence type="ECO:0000259" key="14">
    <source>
        <dbReference type="PROSITE" id="PS50222"/>
    </source>
</evidence>
<evidence type="ECO:0000256" key="11">
    <source>
        <dbReference type="ARBA" id="ARBA00023201"/>
    </source>
</evidence>
<gene>
    <name evidence="15" type="ORF">TPSB3V08_LOCUS336</name>
</gene>
<evidence type="ECO:0000256" key="4">
    <source>
        <dbReference type="ARBA" id="ARBA00022475"/>
    </source>
</evidence>
<dbReference type="InterPro" id="IPR002048">
    <property type="entry name" value="EF_hand_dom"/>
</dbReference>
<accession>A0A7R9GT61</accession>
<dbReference type="PANTHER" id="PTHR42985:SF39">
    <property type="entry name" value="GH10366P"/>
    <property type="match status" value="1"/>
</dbReference>
<dbReference type="PROSITE" id="PS00018">
    <property type="entry name" value="EF_HAND_1"/>
    <property type="match status" value="1"/>
</dbReference>
<feature type="compositionally biased region" description="Basic and acidic residues" evidence="12">
    <location>
        <begin position="738"/>
        <end position="752"/>
    </location>
</feature>
<comment type="subcellular location">
    <subcellularLocation>
        <location evidence="1">Cell membrane</location>
        <topology evidence="1">Multi-pass membrane protein</topology>
    </subcellularLocation>
</comment>
<name>A0A7R9GT61_TIMPO</name>
<dbReference type="NCBIfam" id="TIGR00813">
    <property type="entry name" value="sss"/>
    <property type="match status" value="1"/>
</dbReference>
<dbReference type="SMART" id="SM00054">
    <property type="entry name" value="EFh"/>
    <property type="match status" value="2"/>
</dbReference>
<evidence type="ECO:0000256" key="7">
    <source>
        <dbReference type="ARBA" id="ARBA00022989"/>
    </source>
</evidence>
<sequence length="833" mass="92092">MAAPAIVLNISTNSHVCNDLTRFDWPDYLVLASMLIISSGIGLFYGFFGPKHKTASDFLLGGSSMGTFPMAMSLAASSPDRDSNLDLPVLSSRAQHDKRAIELLGNPVEMYNHGTQFWMTCVAFFLVAPITSYLYLPVYHDLQLTSAYEYLEMRFNSATRTLTSAMYIIQMVLYTSVAVYAPALALSHVTGLNTYISVTCVYVVCIFYASQGGMKAVMITDTFQAGVLIGSLLLILGLGDYAAGGASVVWSRSASTDRLEFFNMDPDPTVRHSFWSVVVGGTFYWTAMFCANQASIQKYLSVETIGQARTSLWVSCFGLVLIFTINFYTGMIMYSEYHSCDPLKIEVITDSDQLLPLFVMNSMGHLKGVPGFFVAGIFSASLGTVAAAMNSLAAVTMKDFLHGAFKIDIPEHKEAITVKCLSVAFGVLSFALVFVVEQLGSVLQVALSFNGMVGGVTLGLFSLGMFFPWANSKGALVGGVTAAALVMWIGLGTQVAVARGLMELIPKNSTVEGCSCNNNSTALGKFNLVKEAAKTLRVVLDETEEPELEEQEVFGLYKISYLWYSAIGFMVTVILGIIVSFLTNPQDPCSLDPRLQSPPIRRLLRALPNSWKEKLRLPIEDKDVPKQLSSDIRRKTSNSIYGTGITNLGMRLEDEKLPETNSNLQKGEAIMRDRASWSEAARSDPDHLTLDEFLAFRHPESSHATILTLVDELFDKFDRDGDELLTEEEFSSLQTEGDGDKEGETLTQGEDERRKEFREVIDRDRDGKADRMELLMYIDPKNPRHAREEAQTLMALSDINHDNNLSLQEILNKMDLFLGSKMVDTARSFHDEF</sequence>
<evidence type="ECO:0000256" key="2">
    <source>
        <dbReference type="ARBA" id="ARBA00006434"/>
    </source>
</evidence>
<evidence type="ECO:0000256" key="8">
    <source>
        <dbReference type="ARBA" id="ARBA00023053"/>
    </source>
</evidence>
<dbReference type="Gene3D" id="1.20.1730.10">
    <property type="entry name" value="Sodium/glucose cotransporter"/>
    <property type="match status" value="1"/>
</dbReference>
<dbReference type="GO" id="GO:0006814">
    <property type="term" value="P:sodium ion transport"/>
    <property type="evidence" value="ECO:0007669"/>
    <property type="project" value="UniProtKB-KW"/>
</dbReference>
<feature type="transmembrane region" description="Helical" evidence="13">
    <location>
        <begin position="273"/>
        <end position="291"/>
    </location>
</feature>
<feature type="region of interest" description="Disordered" evidence="12">
    <location>
        <begin position="729"/>
        <end position="752"/>
    </location>
</feature>
<feature type="transmembrane region" description="Helical" evidence="13">
    <location>
        <begin position="561"/>
        <end position="582"/>
    </location>
</feature>
<dbReference type="InterPro" id="IPR018247">
    <property type="entry name" value="EF_Hand_1_Ca_BS"/>
</dbReference>
<dbReference type="InterPro" id="IPR051163">
    <property type="entry name" value="Sodium:Solute_Symporter_SSF"/>
</dbReference>
<dbReference type="GO" id="GO:0005509">
    <property type="term" value="F:calcium ion binding"/>
    <property type="evidence" value="ECO:0007669"/>
    <property type="project" value="InterPro"/>
</dbReference>
<keyword evidence="6" id="KW-0106">Calcium</keyword>
<comment type="similarity">
    <text evidence="2">Belongs to the sodium:solute symporter (SSF) (TC 2.A.21) family.</text>
</comment>
<feature type="transmembrane region" description="Helical" evidence="13">
    <location>
        <begin position="28"/>
        <end position="46"/>
    </location>
</feature>
<keyword evidence="8" id="KW-0915">Sodium</keyword>
<dbReference type="Gene3D" id="1.10.238.10">
    <property type="entry name" value="EF-hand"/>
    <property type="match status" value="1"/>
</dbReference>
<keyword evidence="9" id="KW-0406">Ion transport</keyword>
<evidence type="ECO:0000256" key="12">
    <source>
        <dbReference type="SAM" id="MobiDB-lite"/>
    </source>
</evidence>
<dbReference type="InterPro" id="IPR011992">
    <property type="entry name" value="EF-hand-dom_pair"/>
</dbReference>
<evidence type="ECO:0000256" key="5">
    <source>
        <dbReference type="ARBA" id="ARBA00022692"/>
    </source>
</evidence>
<dbReference type="PROSITE" id="PS50222">
    <property type="entry name" value="EF_HAND_2"/>
    <property type="match status" value="2"/>
</dbReference>
<dbReference type="GO" id="GO:0005886">
    <property type="term" value="C:plasma membrane"/>
    <property type="evidence" value="ECO:0007669"/>
    <property type="project" value="UniProtKB-SubCell"/>
</dbReference>
<evidence type="ECO:0000256" key="9">
    <source>
        <dbReference type="ARBA" id="ARBA00023065"/>
    </source>
</evidence>
<evidence type="ECO:0000256" key="1">
    <source>
        <dbReference type="ARBA" id="ARBA00004651"/>
    </source>
</evidence>
<feature type="transmembrane region" description="Helical" evidence="13">
    <location>
        <begin position="372"/>
        <end position="395"/>
    </location>
</feature>
<dbReference type="PANTHER" id="PTHR42985">
    <property type="entry name" value="SODIUM-COUPLED MONOCARBOXYLATE TRANSPORTER"/>
    <property type="match status" value="1"/>
</dbReference>
<dbReference type="Pfam" id="PF00474">
    <property type="entry name" value="SSF"/>
    <property type="match status" value="1"/>
</dbReference>
<feature type="transmembrane region" description="Helical" evidence="13">
    <location>
        <begin position="117"/>
        <end position="136"/>
    </location>
</feature>
<evidence type="ECO:0000256" key="13">
    <source>
        <dbReference type="SAM" id="Phobius"/>
    </source>
</evidence>
<protein>
    <recommendedName>
        <fullName evidence="14">EF-hand domain-containing protein</fullName>
    </recommendedName>
</protein>
<feature type="transmembrane region" description="Helical" evidence="13">
    <location>
        <begin position="442"/>
        <end position="463"/>
    </location>
</feature>
<feature type="domain" description="EF-hand" evidence="14">
    <location>
        <begin position="785"/>
        <end position="820"/>
    </location>
</feature>
<dbReference type="InterPro" id="IPR038377">
    <property type="entry name" value="Na/Glc_symporter_sf"/>
</dbReference>
<feature type="transmembrane region" description="Helical" evidence="13">
    <location>
        <begin position="312"/>
        <end position="334"/>
    </location>
</feature>
<keyword evidence="7 13" id="KW-1133">Transmembrane helix</keyword>
<keyword evidence="4" id="KW-1003">Cell membrane</keyword>
<dbReference type="SUPFAM" id="SSF47473">
    <property type="entry name" value="EF-hand"/>
    <property type="match status" value="1"/>
</dbReference>
<keyword evidence="5 13" id="KW-0812">Transmembrane</keyword>
<feature type="transmembrane region" description="Helical" evidence="13">
    <location>
        <begin position="416"/>
        <end position="436"/>
    </location>
</feature>
<evidence type="ECO:0000256" key="10">
    <source>
        <dbReference type="ARBA" id="ARBA00023136"/>
    </source>
</evidence>
<dbReference type="PROSITE" id="PS50283">
    <property type="entry name" value="NA_SOLUT_SYMP_3"/>
    <property type="match status" value="1"/>
</dbReference>
<keyword evidence="11" id="KW-0739">Sodium transport</keyword>
<dbReference type="GO" id="GO:0015293">
    <property type="term" value="F:symporter activity"/>
    <property type="evidence" value="ECO:0007669"/>
    <property type="project" value="TreeGrafter"/>
</dbReference>
<dbReference type="CDD" id="cd11492">
    <property type="entry name" value="SLC5sbd_NIS-SMVT"/>
    <property type="match status" value="1"/>
</dbReference>
<dbReference type="EMBL" id="OD000102">
    <property type="protein sequence ID" value="CAD7395782.1"/>
    <property type="molecule type" value="Genomic_DNA"/>
</dbReference>
<dbReference type="AlphaFoldDB" id="A0A7R9GT61"/>
<proteinExistence type="inferred from homology"/>
<feature type="transmembrane region" description="Helical" evidence="13">
    <location>
        <begin position="222"/>
        <end position="243"/>
    </location>
</feature>
<organism evidence="15">
    <name type="scientific">Timema poppense</name>
    <name type="common">Walking stick</name>
    <dbReference type="NCBI Taxonomy" id="170557"/>
    <lineage>
        <taxon>Eukaryota</taxon>
        <taxon>Metazoa</taxon>
        <taxon>Ecdysozoa</taxon>
        <taxon>Arthropoda</taxon>
        <taxon>Hexapoda</taxon>
        <taxon>Insecta</taxon>
        <taxon>Pterygota</taxon>
        <taxon>Neoptera</taxon>
        <taxon>Polyneoptera</taxon>
        <taxon>Phasmatodea</taxon>
        <taxon>Timematodea</taxon>
        <taxon>Timematoidea</taxon>
        <taxon>Timematidae</taxon>
        <taxon>Timema</taxon>
    </lineage>
</organism>
<reference evidence="15" key="1">
    <citation type="submission" date="2020-11" db="EMBL/GenBank/DDBJ databases">
        <authorList>
            <person name="Tran Van P."/>
        </authorList>
    </citation>
    <scope>NUCLEOTIDE SEQUENCE</scope>
</reference>